<feature type="domain" description="Dienelactone hydrolase" evidence="1">
    <location>
        <begin position="11"/>
        <end position="226"/>
    </location>
</feature>
<reference evidence="3" key="1">
    <citation type="journal article" date="2019" name="Int. J. Syst. Evol. Microbiol.">
        <title>The Global Catalogue of Microorganisms (GCM) 10K type strain sequencing project: providing services to taxonomists for standard genome sequencing and annotation.</title>
        <authorList>
            <consortium name="The Broad Institute Genomics Platform"/>
            <consortium name="The Broad Institute Genome Sequencing Center for Infectious Disease"/>
            <person name="Wu L."/>
            <person name="Ma J."/>
        </authorList>
    </citation>
    <scope>NUCLEOTIDE SEQUENCE [LARGE SCALE GENOMIC DNA]</scope>
    <source>
        <strain evidence="3">JCM 14330</strain>
    </source>
</reference>
<dbReference type="InterPro" id="IPR029058">
    <property type="entry name" value="AB_hydrolase_fold"/>
</dbReference>
<evidence type="ECO:0000313" key="2">
    <source>
        <dbReference type="EMBL" id="GAA0533461.1"/>
    </source>
</evidence>
<dbReference type="SUPFAM" id="SSF54427">
    <property type="entry name" value="NTF2-like"/>
    <property type="match status" value="1"/>
</dbReference>
<gene>
    <name evidence="2" type="ORF">GCM10009097_58360</name>
</gene>
<keyword evidence="3" id="KW-1185">Reference proteome</keyword>
<dbReference type="InterPro" id="IPR032710">
    <property type="entry name" value="NTF2-like_dom_sf"/>
</dbReference>
<dbReference type="SUPFAM" id="SSF53474">
    <property type="entry name" value="alpha/beta-Hydrolases"/>
    <property type="match status" value="1"/>
</dbReference>
<dbReference type="Pfam" id="PF01738">
    <property type="entry name" value="DLH"/>
    <property type="match status" value="1"/>
</dbReference>
<dbReference type="PANTHER" id="PTHR46623">
    <property type="entry name" value="CARBOXYMETHYLENEBUTENOLIDASE-RELATED"/>
    <property type="match status" value="1"/>
</dbReference>
<organism evidence="2 3">
    <name type="scientific">Pigmentiphaga daeguensis</name>
    <dbReference type="NCBI Taxonomy" id="414049"/>
    <lineage>
        <taxon>Bacteria</taxon>
        <taxon>Pseudomonadati</taxon>
        <taxon>Pseudomonadota</taxon>
        <taxon>Betaproteobacteria</taxon>
        <taxon>Burkholderiales</taxon>
        <taxon>Alcaligenaceae</taxon>
        <taxon>Pigmentiphaga</taxon>
    </lineage>
</organism>
<dbReference type="Gene3D" id="3.40.50.1820">
    <property type="entry name" value="alpha/beta hydrolase"/>
    <property type="match status" value="1"/>
</dbReference>
<dbReference type="Proteomes" id="UP001501706">
    <property type="component" value="Unassembled WGS sequence"/>
</dbReference>
<dbReference type="EMBL" id="BAAAEN010000045">
    <property type="protein sequence ID" value="GAA0533461.1"/>
    <property type="molecule type" value="Genomic_DNA"/>
</dbReference>
<dbReference type="InterPro" id="IPR002925">
    <property type="entry name" value="Dienelactn_hydro"/>
</dbReference>
<dbReference type="RefSeq" id="WP_338616860.1">
    <property type="nucleotide sequence ID" value="NZ_BAAAEN010000045.1"/>
</dbReference>
<proteinExistence type="predicted"/>
<keyword evidence="2" id="KW-0378">Hydrolase</keyword>
<accession>A0ABP3N4Q2</accession>
<protein>
    <submittedName>
        <fullName evidence="2">Dienelactone hydrolase family protein</fullName>
    </submittedName>
</protein>
<dbReference type="Gene3D" id="3.10.450.50">
    <property type="match status" value="1"/>
</dbReference>
<evidence type="ECO:0000259" key="1">
    <source>
        <dbReference type="Pfam" id="PF01738"/>
    </source>
</evidence>
<evidence type="ECO:0000313" key="3">
    <source>
        <dbReference type="Proteomes" id="UP001501706"/>
    </source>
</evidence>
<dbReference type="PANTHER" id="PTHR46623:SF6">
    <property type="entry name" value="ALPHA_BETA-HYDROLASES SUPERFAMILY PROTEIN"/>
    <property type="match status" value="1"/>
</dbReference>
<dbReference type="GO" id="GO:0016787">
    <property type="term" value="F:hydrolase activity"/>
    <property type="evidence" value="ECO:0007669"/>
    <property type="project" value="UniProtKB-KW"/>
</dbReference>
<name>A0ABP3N4Q2_9BURK</name>
<sequence>MGSFIDVSDRFGGYLSLPEEQRGPLLLVLQEIFGVNDNIQSVCDEFAQEGYVAFAPDLFWRQRPGIRLEPRAPGAMEQALGLLDRFSDDEAMDDLRRSIAFLKARYACEGDVGAVGYCLGGRIAYLALLHTEVRVAASYYGVGLEQVIGQALPPGKKALLHVAGQDTYCPPAAQRVLVEAGRASPAVRVHLYPECHHAFARQGGDHFEAVSASNAYDRTIVFLKSHIGPRYDLEALWEAHLDFEFTTRDAGKTMATMVPSPYVNHIPTMTGGVGYADLHRFYSEYFIPCNPADMKQISVSRTVGVNQIVDEVIMSFTHDRAIEWLLPGVAPTGKFVKFGLIGVVKFRGNKICHEHIYWDQASVLAQVGLIDPAGLPVLGAEAAEKILDNGLASNRLIATW</sequence>
<dbReference type="InterPro" id="IPR051049">
    <property type="entry name" value="Dienelactone_hydrolase-like"/>
</dbReference>
<comment type="caution">
    <text evidence="2">The sequence shown here is derived from an EMBL/GenBank/DDBJ whole genome shotgun (WGS) entry which is preliminary data.</text>
</comment>